<sequence>MGASYFFWASDWNGRNGAATRVSHPTPAPYCNPSLIDGDSNQGEEERIEGRSEKRNSIEIRKPRGTGGLENAMGVVRWWISIAGRREEELRKNDDSSLGLRDSVADSNNLEKKSEQQATTIGFWVFGWDR</sequence>
<reference evidence="2 3" key="1">
    <citation type="journal article" date="2017" name="Nat. Commun.">
        <title>Genome assembly with in vitro proximity ligation data and whole-genome triplication in lettuce.</title>
        <authorList>
            <person name="Reyes-Chin-Wo S."/>
            <person name="Wang Z."/>
            <person name="Yang X."/>
            <person name="Kozik A."/>
            <person name="Arikit S."/>
            <person name="Song C."/>
            <person name="Xia L."/>
            <person name="Froenicke L."/>
            <person name="Lavelle D.O."/>
            <person name="Truco M.J."/>
            <person name="Xia R."/>
            <person name="Zhu S."/>
            <person name="Xu C."/>
            <person name="Xu H."/>
            <person name="Xu X."/>
            <person name="Cox K."/>
            <person name="Korf I."/>
            <person name="Meyers B.C."/>
            <person name="Michelmore R.W."/>
        </authorList>
    </citation>
    <scope>NUCLEOTIDE SEQUENCE [LARGE SCALE GENOMIC DNA]</scope>
    <source>
        <strain evidence="3">cv. Salinas</strain>
        <tissue evidence="2">Seedlings</tissue>
    </source>
</reference>
<proteinExistence type="predicted"/>
<gene>
    <name evidence="2" type="ORF">LSAT_V11C100031960</name>
</gene>
<dbReference type="EMBL" id="NBSK02000001">
    <property type="protein sequence ID" value="KAJ0228540.1"/>
    <property type="molecule type" value="Genomic_DNA"/>
</dbReference>
<feature type="compositionally biased region" description="Basic and acidic residues" evidence="1">
    <location>
        <begin position="44"/>
        <end position="62"/>
    </location>
</feature>
<organism evidence="2 3">
    <name type="scientific">Lactuca sativa</name>
    <name type="common">Garden lettuce</name>
    <dbReference type="NCBI Taxonomy" id="4236"/>
    <lineage>
        <taxon>Eukaryota</taxon>
        <taxon>Viridiplantae</taxon>
        <taxon>Streptophyta</taxon>
        <taxon>Embryophyta</taxon>
        <taxon>Tracheophyta</taxon>
        <taxon>Spermatophyta</taxon>
        <taxon>Magnoliopsida</taxon>
        <taxon>eudicotyledons</taxon>
        <taxon>Gunneridae</taxon>
        <taxon>Pentapetalae</taxon>
        <taxon>asterids</taxon>
        <taxon>campanulids</taxon>
        <taxon>Asterales</taxon>
        <taxon>Asteraceae</taxon>
        <taxon>Cichorioideae</taxon>
        <taxon>Cichorieae</taxon>
        <taxon>Lactucinae</taxon>
        <taxon>Lactuca</taxon>
    </lineage>
</organism>
<dbReference type="Gramene" id="rna-gnl|WGS:NBSK|LSAT_1X79741_mrna">
    <property type="protein sequence ID" value="cds-PLY87345.1"/>
    <property type="gene ID" value="gene-LSAT_1X79741"/>
</dbReference>
<dbReference type="Proteomes" id="UP000235145">
    <property type="component" value="Unassembled WGS sequence"/>
</dbReference>
<evidence type="ECO:0000313" key="3">
    <source>
        <dbReference type="Proteomes" id="UP000235145"/>
    </source>
</evidence>
<feature type="region of interest" description="Disordered" evidence="1">
    <location>
        <begin position="24"/>
        <end position="66"/>
    </location>
</feature>
<feature type="region of interest" description="Disordered" evidence="1">
    <location>
        <begin position="89"/>
        <end position="113"/>
    </location>
</feature>
<evidence type="ECO:0000313" key="2">
    <source>
        <dbReference type="EMBL" id="KAJ0228540.1"/>
    </source>
</evidence>
<evidence type="ECO:0000256" key="1">
    <source>
        <dbReference type="SAM" id="MobiDB-lite"/>
    </source>
</evidence>
<accession>A0A9R1WTB7</accession>
<dbReference type="AlphaFoldDB" id="A0A9R1WTB7"/>
<comment type="caution">
    <text evidence="2">The sequence shown here is derived from an EMBL/GenBank/DDBJ whole genome shotgun (WGS) entry which is preliminary data.</text>
</comment>
<name>A0A9R1WTB7_LACSA</name>
<protein>
    <submittedName>
        <fullName evidence="2">Uncharacterized protein</fullName>
    </submittedName>
</protein>
<keyword evidence="3" id="KW-1185">Reference proteome</keyword>